<dbReference type="AlphaFoldDB" id="A0A2U1K2V6"/>
<comment type="caution">
    <text evidence="2">The sequence shown here is derived from an EMBL/GenBank/DDBJ whole genome shotgun (WGS) entry which is preliminary data.</text>
</comment>
<dbReference type="OrthoDB" id="5294870at2"/>
<reference evidence="2 3" key="1">
    <citation type="submission" date="2018-04" db="EMBL/GenBank/DDBJ databases">
        <title>Camelliibacillus theae gen. nov., sp. nov., isolated from Pu'er tea.</title>
        <authorList>
            <person name="Niu L."/>
        </authorList>
    </citation>
    <scope>NUCLEOTIDE SEQUENCE [LARGE SCALE GENOMIC DNA]</scope>
    <source>
        <strain evidence="2 3">T8</strain>
    </source>
</reference>
<proteinExistence type="predicted"/>
<dbReference type="NCBIfam" id="TIGR02118">
    <property type="entry name" value="EthD family reductase"/>
    <property type="match status" value="1"/>
</dbReference>
<evidence type="ECO:0000259" key="1">
    <source>
        <dbReference type="Pfam" id="PF07110"/>
    </source>
</evidence>
<dbReference type="InterPro" id="IPR009799">
    <property type="entry name" value="EthD_dom"/>
</dbReference>
<feature type="domain" description="EthD" evidence="1">
    <location>
        <begin position="11"/>
        <end position="86"/>
    </location>
</feature>
<sequence>MAKMIVMYEEPKDKEGFENHYFSVHIPIAEKLPNIIGSSIHRVVNTRNSDLNLYLIVELEFENLDVLQEALGSQAGKELTNDTKNLLPFLEKPPIITFTQ</sequence>
<dbReference type="EMBL" id="QCZG01000015">
    <property type="protein sequence ID" value="PWA11860.1"/>
    <property type="molecule type" value="Genomic_DNA"/>
</dbReference>
<evidence type="ECO:0000313" key="3">
    <source>
        <dbReference type="Proteomes" id="UP000245998"/>
    </source>
</evidence>
<dbReference type="SUPFAM" id="SSF54909">
    <property type="entry name" value="Dimeric alpha+beta barrel"/>
    <property type="match status" value="1"/>
</dbReference>
<dbReference type="RefSeq" id="WP_116554504.1">
    <property type="nucleotide sequence ID" value="NZ_QCZG01000015.1"/>
</dbReference>
<dbReference type="InterPro" id="IPR011008">
    <property type="entry name" value="Dimeric_a/b-barrel"/>
</dbReference>
<gene>
    <name evidence="2" type="ORF">DCC39_08715</name>
</gene>
<accession>A0A2U1K2V6</accession>
<name>A0A2U1K2V6_9BACI</name>
<evidence type="ECO:0000313" key="2">
    <source>
        <dbReference type="EMBL" id="PWA11860.1"/>
    </source>
</evidence>
<protein>
    <submittedName>
        <fullName evidence="2">EthD family reductase</fullName>
    </submittedName>
</protein>
<dbReference type="Proteomes" id="UP000245998">
    <property type="component" value="Unassembled WGS sequence"/>
</dbReference>
<dbReference type="Pfam" id="PF07110">
    <property type="entry name" value="EthD"/>
    <property type="match status" value="1"/>
</dbReference>
<keyword evidence="3" id="KW-1185">Reference proteome</keyword>
<dbReference type="GO" id="GO:0016491">
    <property type="term" value="F:oxidoreductase activity"/>
    <property type="evidence" value="ECO:0007669"/>
    <property type="project" value="InterPro"/>
</dbReference>
<organism evidence="2 3">
    <name type="scientific">Pueribacillus theae</name>
    <dbReference type="NCBI Taxonomy" id="2171751"/>
    <lineage>
        <taxon>Bacteria</taxon>
        <taxon>Bacillati</taxon>
        <taxon>Bacillota</taxon>
        <taxon>Bacilli</taxon>
        <taxon>Bacillales</taxon>
        <taxon>Bacillaceae</taxon>
        <taxon>Pueribacillus</taxon>
    </lineage>
</organism>
<dbReference type="Gene3D" id="3.30.70.100">
    <property type="match status" value="1"/>
</dbReference>